<evidence type="ECO:0000313" key="3">
    <source>
        <dbReference type="Proteomes" id="UP001419268"/>
    </source>
</evidence>
<dbReference type="EMBL" id="JBBNAG010000003">
    <property type="protein sequence ID" value="KAK9147262.1"/>
    <property type="molecule type" value="Genomic_DNA"/>
</dbReference>
<reference evidence="2 3" key="1">
    <citation type="submission" date="2024-01" db="EMBL/GenBank/DDBJ databases">
        <title>Genome assemblies of Stephania.</title>
        <authorList>
            <person name="Yang L."/>
        </authorList>
    </citation>
    <scope>NUCLEOTIDE SEQUENCE [LARGE SCALE GENOMIC DNA]</scope>
    <source>
        <strain evidence="2">JXDWG</strain>
        <tissue evidence="2">Leaf</tissue>
    </source>
</reference>
<dbReference type="PANTHER" id="PTHR31852">
    <property type="entry name" value="LATE EMBRYOGENESIS ABUNDANT (LEA) HYDROXYPROLINE-RICH GLYCOPROTEIN FAMILY"/>
    <property type="match status" value="1"/>
</dbReference>
<evidence type="ECO:0000256" key="1">
    <source>
        <dbReference type="SAM" id="Phobius"/>
    </source>
</evidence>
<evidence type="ECO:0008006" key="4">
    <source>
        <dbReference type="Google" id="ProtNLM"/>
    </source>
</evidence>
<sequence length="189" mass="20279">MGKPNRPQSGRTNLASCIVATIFLIFIAMVILIVFFTLFKPKDPKISVNAVRLPSFSISNATSSGGAAVVSFTFSLYAAVSNPNRAAVFNHYDSSLQLLYSGNQVGFMFVPAGRIAAGHTVYMSATFSVQSFPVNPSGFGVGPVLEMEARLRLAGRLQILHFFNHHVDARALCRVGVSATDGSVIGFRC</sequence>
<keyword evidence="1" id="KW-0812">Transmembrane</keyword>
<proteinExistence type="predicted"/>
<name>A0AAP0PKG1_9MAGN</name>
<gene>
    <name evidence="2" type="ORF">Scep_006019</name>
</gene>
<organism evidence="2 3">
    <name type="scientific">Stephania cephalantha</name>
    <dbReference type="NCBI Taxonomy" id="152367"/>
    <lineage>
        <taxon>Eukaryota</taxon>
        <taxon>Viridiplantae</taxon>
        <taxon>Streptophyta</taxon>
        <taxon>Embryophyta</taxon>
        <taxon>Tracheophyta</taxon>
        <taxon>Spermatophyta</taxon>
        <taxon>Magnoliopsida</taxon>
        <taxon>Ranunculales</taxon>
        <taxon>Menispermaceae</taxon>
        <taxon>Menispermoideae</taxon>
        <taxon>Cissampelideae</taxon>
        <taxon>Stephania</taxon>
    </lineage>
</organism>
<keyword evidence="3" id="KW-1185">Reference proteome</keyword>
<dbReference type="Proteomes" id="UP001419268">
    <property type="component" value="Unassembled WGS sequence"/>
</dbReference>
<dbReference type="InterPro" id="IPR055301">
    <property type="entry name" value="Lea14-like_2"/>
</dbReference>
<keyword evidence="1" id="KW-0472">Membrane</keyword>
<keyword evidence="1" id="KW-1133">Transmembrane helix</keyword>
<feature type="transmembrane region" description="Helical" evidence="1">
    <location>
        <begin position="58"/>
        <end position="80"/>
    </location>
</feature>
<accession>A0AAP0PKG1</accession>
<evidence type="ECO:0000313" key="2">
    <source>
        <dbReference type="EMBL" id="KAK9147262.1"/>
    </source>
</evidence>
<protein>
    <recommendedName>
        <fullName evidence="4">Late embryogenesis abundant protein LEA-2 subgroup domain-containing protein</fullName>
    </recommendedName>
</protein>
<dbReference type="AlphaFoldDB" id="A0AAP0PKG1"/>
<comment type="caution">
    <text evidence="2">The sequence shown here is derived from an EMBL/GenBank/DDBJ whole genome shotgun (WGS) entry which is preliminary data.</text>
</comment>
<feature type="transmembrane region" description="Helical" evidence="1">
    <location>
        <begin position="12"/>
        <end position="38"/>
    </location>
</feature>